<dbReference type="AlphaFoldDB" id="R0LXA3"/>
<gene>
    <name evidence="1" type="ORF">Anapl_04028</name>
</gene>
<name>R0LXA3_ANAPL</name>
<sequence>MCTEQISLYHSEILNSATQRNTFGQVDTDPPPDISTLFLRNYAGGQEPVSLYTGYHLKLTIVLFVAECFGTLVVQRIGIKPEGSNQGATGTELFHKGKSTRNQRVNHRDIKVEKLTRKPYDCSSGEQHGNTWDSMQDEGMVQLGQTDTPKRKIKLQRFGQKHPYYLSQRIRDNRAESTKQFLYERNLQEEQAFNSLKEEIHLNESACFMGISQLFVQVFHEDKGQKLPSVHSQSRNVTPDCEHPEDLAAPTLGKCSSSAPEKDYQCRHSLYYLQSEGFDHYASCNQGYEDARVHVENKMKLKMSCRLYIN</sequence>
<evidence type="ECO:0000313" key="2">
    <source>
        <dbReference type="Proteomes" id="UP000296049"/>
    </source>
</evidence>
<organism evidence="1 2">
    <name type="scientific">Anas platyrhynchos</name>
    <name type="common">Mallard</name>
    <name type="synonym">Anas boschas</name>
    <dbReference type="NCBI Taxonomy" id="8839"/>
    <lineage>
        <taxon>Eukaryota</taxon>
        <taxon>Metazoa</taxon>
        <taxon>Chordata</taxon>
        <taxon>Craniata</taxon>
        <taxon>Vertebrata</taxon>
        <taxon>Euteleostomi</taxon>
        <taxon>Archelosauria</taxon>
        <taxon>Archosauria</taxon>
        <taxon>Dinosauria</taxon>
        <taxon>Saurischia</taxon>
        <taxon>Theropoda</taxon>
        <taxon>Coelurosauria</taxon>
        <taxon>Aves</taxon>
        <taxon>Neognathae</taxon>
        <taxon>Galloanserae</taxon>
        <taxon>Anseriformes</taxon>
        <taxon>Anatidae</taxon>
        <taxon>Anatinae</taxon>
        <taxon>Anas</taxon>
    </lineage>
</organism>
<protein>
    <submittedName>
        <fullName evidence="1">Uncharacterized protein</fullName>
    </submittedName>
</protein>
<reference evidence="2" key="1">
    <citation type="journal article" date="2013" name="Nat. Genet.">
        <title>The duck genome and transcriptome provide insight into an avian influenza virus reservoir species.</title>
        <authorList>
            <person name="Huang Y."/>
            <person name="Li Y."/>
            <person name="Burt D.W."/>
            <person name="Chen H."/>
            <person name="Zhang Y."/>
            <person name="Qian W."/>
            <person name="Kim H."/>
            <person name="Gan S."/>
            <person name="Zhao Y."/>
            <person name="Li J."/>
            <person name="Yi K."/>
            <person name="Feng H."/>
            <person name="Zhu P."/>
            <person name="Li B."/>
            <person name="Liu Q."/>
            <person name="Fairley S."/>
            <person name="Magor K.E."/>
            <person name="Du Z."/>
            <person name="Hu X."/>
            <person name="Goodman L."/>
            <person name="Tafer H."/>
            <person name="Vignal A."/>
            <person name="Lee T."/>
            <person name="Kim K.W."/>
            <person name="Sheng Z."/>
            <person name="An Y."/>
            <person name="Searle S."/>
            <person name="Herrero J."/>
            <person name="Groenen M.A."/>
            <person name="Crooijmans R.P."/>
            <person name="Faraut T."/>
            <person name="Cai Q."/>
            <person name="Webster R.G."/>
            <person name="Aldridge J.R."/>
            <person name="Warren W.C."/>
            <person name="Bartschat S."/>
            <person name="Kehr S."/>
            <person name="Marz M."/>
            <person name="Stadler P.F."/>
            <person name="Smith J."/>
            <person name="Kraus R.H."/>
            <person name="Zhao Y."/>
            <person name="Ren L."/>
            <person name="Fei J."/>
            <person name="Morisson M."/>
            <person name="Kaiser P."/>
            <person name="Griffin D.K."/>
            <person name="Rao M."/>
            <person name="Pitel F."/>
            <person name="Wang J."/>
            <person name="Li N."/>
        </authorList>
    </citation>
    <scope>NUCLEOTIDE SEQUENCE [LARGE SCALE GENOMIC DNA]</scope>
</reference>
<evidence type="ECO:0000313" key="1">
    <source>
        <dbReference type="EMBL" id="EOB06390.1"/>
    </source>
</evidence>
<accession>R0LXA3</accession>
<keyword evidence="2" id="KW-1185">Reference proteome</keyword>
<dbReference type="Proteomes" id="UP000296049">
    <property type="component" value="Unassembled WGS sequence"/>
</dbReference>
<proteinExistence type="predicted"/>
<dbReference type="EMBL" id="KB742617">
    <property type="protein sequence ID" value="EOB06390.1"/>
    <property type="molecule type" value="Genomic_DNA"/>
</dbReference>